<comment type="caution">
    <text evidence="3">The sequence shown here is derived from an EMBL/GenBank/DDBJ whole genome shotgun (WGS) entry which is preliminary data.</text>
</comment>
<feature type="compositionally biased region" description="Polar residues" evidence="1">
    <location>
        <begin position="62"/>
        <end position="72"/>
    </location>
</feature>
<feature type="signal peptide" evidence="2">
    <location>
        <begin position="1"/>
        <end position="26"/>
    </location>
</feature>
<proteinExistence type="predicted"/>
<gene>
    <name evidence="3" type="ORF">FF36_04624</name>
</gene>
<evidence type="ECO:0000313" key="3">
    <source>
        <dbReference type="EMBL" id="KJE21119.1"/>
    </source>
</evidence>
<name>A0A0D8BAY2_9ACTN</name>
<protein>
    <recommendedName>
        <fullName evidence="5">PKD domain-containing protein</fullName>
    </recommendedName>
</protein>
<evidence type="ECO:0000256" key="2">
    <source>
        <dbReference type="SAM" id="SignalP"/>
    </source>
</evidence>
<reference evidence="4" key="1">
    <citation type="submission" date="2015-02" db="EMBL/GenBank/DDBJ databases">
        <title>Draft Genome of Frankia sp. CpI1-S.</title>
        <authorList>
            <person name="Oshone R.T."/>
            <person name="Ngom M."/>
            <person name="Ghodhbane-Gtari F."/>
            <person name="Gtari M."/>
            <person name="Morris K."/>
            <person name="Thomas K."/>
            <person name="Sen A."/>
            <person name="Tisa L.S."/>
        </authorList>
    </citation>
    <scope>NUCLEOTIDE SEQUENCE [LARGE SCALE GENOMIC DNA]</scope>
    <source>
        <strain evidence="4">CpI1-S</strain>
    </source>
</reference>
<accession>A0A0D8BAY2</accession>
<organism evidence="3 4">
    <name type="scientific">Frankia torreyi</name>
    <dbReference type="NCBI Taxonomy" id="1856"/>
    <lineage>
        <taxon>Bacteria</taxon>
        <taxon>Bacillati</taxon>
        <taxon>Actinomycetota</taxon>
        <taxon>Actinomycetes</taxon>
        <taxon>Frankiales</taxon>
        <taxon>Frankiaceae</taxon>
        <taxon>Frankia</taxon>
    </lineage>
</organism>
<evidence type="ECO:0008006" key="5">
    <source>
        <dbReference type="Google" id="ProtNLM"/>
    </source>
</evidence>
<keyword evidence="2" id="KW-0732">Signal</keyword>
<feature type="chain" id="PRO_5002326832" description="PKD domain-containing protein" evidence="2">
    <location>
        <begin position="27"/>
        <end position="281"/>
    </location>
</feature>
<evidence type="ECO:0000256" key="1">
    <source>
        <dbReference type="SAM" id="MobiDB-lite"/>
    </source>
</evidence>
<keyword evidence="4" id="KW-1185">Reference proteome</keyword>
<dbReference type="EMBL" id="JYFN01000044">
    <property type="protein sequence ID" value="KJE21119.1"/>
    <property type="molecule type" value="Genomic_DNA"/>
</dbReference>
<dbReference type="AlphaFoldDB" id="A0A0D8BAY2"/>
<feature type="region of interest" description="Disordered" evidence="1">
    <location>
        <begin position="53"/>
        <end position="72"/>
    </location>
</feature>
<reference evidence="3 4" key="2">
    <citation type="journal article" date="2016" name="Genome Announc.">
        <title>Permanent Draft Genome Sequences for Two Variants of Frankia sp. Strain CpI1, the First Frankia Strain Isolated from Root Nodules of Comptonia peregrina.</title>
        <authorList>
            <person name="Oshone R."/>
            <person name="Hurst S.G.IV."/>
            <person name="Abebe-Akele F."/>
            <person name="Simpson S."/>
            <person name="Morris K."/>
            <person name="Thomas W.K."/>
            <person name="Tisa L.S."/>
        </authorList>
    </citation>
    <scope>NUCLEOTIDE SEQUENCE [LARGE SCALE GENOMIC DNA]</scope>
    <source>
        <strain evidence="4">CpI1-S</strain>
    </source>
</reference>
<dbReference type="Proteomes" id="UP000032545">
    <property type="component" value="Unassembled WGS sequence"/>
</dbReference>
<sequence length="281" mass="28271" precursor="true">MLKAGGAALSVMILTCVMLGQGAAFAGDAFGAAVCSSGQEGCDLWAGTSGHPEKPSVLSGARPSTSSEAESVTCPTVGTGALPCLDTMRGWSGSDGCRYQAATDFVPSAAVEAERATPGEKGSWYWRSCGGASFEAVWLPDAVTAGAVLSPATLAQVAVKKLRLPAPSVMMSPGVGVPQLVGVPVWLWLGGVWGPVSVTATVPGVSVTATARPQEVVWDFGAGGAVSCRGPGTPFRVGVDDPAAGSPDCGVVFVRSSAGQSDGRFPVTVTVRWQVGWVGAG</sequence>
<evidence type="ECO:0000313" key="4">
    <source>
        <dbReference type="Proteomes" id="UP000032545"/>
    </source>
</evidence>
<feature type="non-terminal residue" evidence="3">
    <location>
        <position position="281"/>
    </location>
</feature>